<dbReference type="GO" id="GO:0016020">
    <property type="term" value="C:membrane"/>
    <property type="evidence" value="ECO:0007669"/>
    <property type="project" value="UniProtKB-SubCell"/>
</dbReference>
<dbReference type="SUPFAM" id="SSF48726">
    <property type="entry name" value="Immunoglobulin"/>
    <property type="match status" value="4"/>
</dbReference>
<keyword evidence="7" id="KW-0812">Transmembrane</keyword>
<dbReference type="InterPro" id="IPR013783">
    <property type="entry name" value="Ig-like_fold"/>
</dbReference>
<dbReference type="SMART" id="SM00408">
    <property type="entry name" value="IGc2"/>
    <property type="match status" value="3"/>
</dbReference>
<evidence type="ECO:0000256" key="5">
    <source>
        <dbReference type="ARBA" id="ARBA00023319"/>
    </source>
</evidence>
<protein>
    <recommendedName>
        <fullName evidence="9">Ig-like domain-containing protein</fullName>
    </recommendedName>
</protein>
<dbReference type="Pfam" id="PF08205">
    <property type="entry name" value="C2-set_2"/>
    <property type="match status" value="1"/>
</dbReference>
<dbReference type="SMART" id="SM00409">
    <property type="entry name" value="IG"/>
    <property type="match status" value="5"/>
</dbReference>
<keyword evidence="7" id="KW-1133">Transmembrane helix</keyword>
<feature type="compositionally biased region" description="Basic and acidic residues" evidence="6">
    <location>
        <begin position="560"/>
        <end position="576"/>
    </location>
</feature>
<keyword evidence="8" id="KW-0732">Signal</keyword>
<dbReference type="PANTHER" id="PTHR11640">
    <property type="entry name" value="NEPHRIN"/>
    <property type="match status" value="1"/>
</dbReference>
<dbReference type="InterPro" id="IPR036179">
    <property type="entry name" value="Ig-like_dom_sf"/>
</dbReference>
<name>A0A4E0RJR8_FASHE</name>
<evidence type="ECO:0000256" key="4">
    <source>
        <dbReference type="ARBA" id="ARBA00023180"/>
    </source>
</evidence>
<reference evidence="10" key="1">
    <citation type="submission" date="2019-03" db="EMBL/GenBank/DDBJ databases">
        <title>Improved annotation for the trematode Fasciola hepatica.</title>
        <authorList>
            <person name="Choi Y.-J."/>
            <person name="Martin J."/>
            <person name="Mitreva M."/>
        </authorList>
    </citation>
    <scope>NUCLEOTIDE SEQUENCE [LARGE SCALE GENOMIC DNA]</scope>
</reference>
<keyword evidence="11" id="KW-1185">Reference proteome</keyword>
<evidence type="ECO:0000313" key="11">
    <source>
        <dbReference type="Proteomes" id="UP000230066"/>
    </source>
</evidence>
<feature type="domain" description="Ig-like" evidence="9">
    <location>
        <begin position="597"/>
        <end position="715"/>
    </location>
</feature>
<comment type="subcellular location">
    <subcellularLocation>
        <location evidence="1">Membrane</location>
        <topology evidence="1">Single-pass type I membrane protein</topology>
    </subcellularLocation>
</comment>
<feature type="region of interest" description="Disordered" evidence="6">
    <location>
        <begin position="1086"/>
        <end position="1108"/>
    </location>
</feature>
<keyword evidence="3" id="KW-1015">Disulfide bond</keyword>
<dbReference type="EMBL" id="JXXN02000278">
    <property type="protein sequence ID" value="THD27945.1"/>
    <property type="molecule type" value="Genomic_DNA"/>
</dbReference>
<feature type="signal peptide" evidence="8">
    <location>
        <begin position="1"/>
        <end position="22"/>
    </location>
</feature>
<dbReference type="InterPro" id="IPR003598">
    <property type="entry name" value="Ig_sub2"/>
</dbReference>
<evidence type="ECO:0000256" key="8">
    <source>
        <dbReference type="SAM" id="SignalP"/>
    </source>
</evidence>
<feature type="chain" id="PRO_5020035669" description="Ig-like domain-containing protein" evidence="8">
    <location>
        <begin position="23"/>
        <end position="1764"/>
    </location>
</feature>
<dbReference type="PROSITE" id="PS50835">
    <property type="entry name" value="IG_LIKE"/>
    <property type="match status" value="4"/>
</dbReference>
<gene>
    <name evidence="10" type="ORF">D915_001310</name>
</gene>
<evidence type="ECO:0000256" key="2">
    <source>
        <dbReference type="ARBA" id="ARBA00023136"/>
    </source>
</evidence>
<organism evidence="10 11">
    <name type="scientific">Fasciola hepatica</name>
    <name type="common">Liver fluke</name>
    <dbReference type="NCBI Taxonomy" id="6192"/>
    <lineage>
        <taxon>Eukaryota</taxon>
        <taxon>Metazoa</taxon>
        <taxon>Spiralia</taxon>
        <taxon>Lophotrochozoa</taxon>
        <taxon>Platyhelminthes</taxon>
        <taxon>Trematoda</taxon>
        <taxon>Digenea</taxon>
        <taxon>Plagiorchiida</taxon>
        <taxon>Echinostomata</taxon>
        <taxon>Echinostomatoidea</taxon>
        <taxon>Fasciolidae</taxon>
        <taxon>Fasciola</taxon>
    </lineage>
</organism>
<dbReference type="PANTHER" id="PTHR11640:SF166">
    <property type="entry name" value="IG-LIKE DOMAIN-CONTAINING PROTEIN"/>
    <property type="match status" value="1"/>
</dbReference>
<feature type="compositionally biased region" description="Polar residues" evidence="6">
    <location>
        <begin position="1088"/>
        <end position="1108"/>
    </location>
</feature>
<evidence type="ECO:0000256" key="1">
    <source>
        <dbReference type="ARBA" id="ARBA00004479"/>
    </source>
</evidence>
<evidence type="ECO:0000313" key="10">
    <source>
        <dbReference type="EMBL" id="THD27945.1"/>
    </source>
</evidence>
<evidence type="ECO:0000256" key="6">
    <source>
        <dbReference type="SAM" id="MobiDB-lite"/>
    </source>
</evidence>
<dbReference type="Gene3D" id="2.60.40.10">
    <property type="entry name" value="Immunoglobulins"/>
    <property type="match status" value="3"/>
</dbReference>
<keyword evidence="5" id="KW-0393">Immunoglobulin domain</keyword>
<feature type="domain" description="Ig-like" evidence="9">
    <location>
        <begin position="437"/>
        <end position="472"/>
    </location>
</feature>
<keyword evidence="2 7" id="KW-0472">Membrane</keyword>
<dbReference type="Pfam" id="PF13927">
    <property type="entry name" value="Ig_3"/>
    <property type="match status" value="1"/>
</dbReference>
<dbReference type="CDD" id="cd00096">
    <property type="entry name" value="Ig"/>
    <property type="match status" value="1"/>
</dbReference>
<feature type="domain" description="Ig-like" evidence="9">
    <location>
        <begin position="322"/>
        <end position="424"/>
    </location>
</feature>
<sequence length="1764" mass="197104">MKINHLAVVIFCSVSLVRCSLASYVAANESHLDKLTPMHLEGFWDVRNQRSESTAVQAGDSITFICRVWQVVSAGELNLGESMSDGELFRQSVYLYCPLSVAYCSQDCLLVDENWPMRCTKQVRTVSEAQHVPTLLRHQQAKQWRLQEIFYTLDIVTVGASGSWSCSYSGFQSVHSGLRVRDRPTLLSFKTDPKSPILAGSPVNLTCRAAHSPNSPWYNFVWRRLGTRIPPAHSTLRLSDTVSVLMLTSAQATDDGRYRCQLVWDSDQSRPHLWRGELNPLDRGINLREDGFNISLSETNETRSNKHDPAVLYLDLDVYHPPSSLTFTIEPNEPQTVGSVVTLICRVNGGKPAPRITFYRLVGENLTALKSSKDIKYFNSTSIQKQPGLEGITTQLRLVVEEADHETHFGCSATSVVISGKMLSKPKEILVLFPPGPPILTAIPQGAVSENRTRVFMCRASRGSYPAAHVRWKLLPAIDYASMMISKRQDVRPLHQITNNTTSILSDLIDFNTDEELKLSDRSQLKDPTNRGFVAVSEAILISRPWFNGARVSCHLEWSDSKHPRGDVEPSEKGGAERNQTSYNQPASLTTEVLIAPSAISLSVNPLNGIQENVGEQTLECSTTSSSPAAKITWLRREKSHKENLSSDQNNSELSGYQTLGMPLENSNFDVPVRENVDVEVLPGLYGGKRVVSRLKLTNNTRADDGTIYICKVTHIEWIRPYGRFHTVVVLYPPQLRIEPWPDALRDRVTSSKVVLKCLPSGGKPVIQSLTHEGDNSYNQSYYKSNRNPVWKFTWLFRPAYPNNLWYHGQARPLESYLDMMQIADNLTRIEMLETHTTVLLDHPGRPLAGEYVCILEGPGGTVRSSIEMQFSFPPELVPSGQTAFTSPVGNSAVLELFIWAYPSPLPTSTMHERYSTPMKVKRCDEKSETTNNSEGTSYSWYKVNPDGKSSTRLVSSRIGESRFSIDGSGSPFWSDVILVNLASVFTHQVHAFSTDREELTRKINNENPVVSPTPIPTLVYRLIFDQVQEIDYGEYICEIEHWSGKRTFLTKLQPPVASSVSVKNVQFYRTGSVVRLQFDPFIMKSGDTPSNKRSAKTETSQSMSGASTKRDIDNQAFFVWMLIRICVLIEPYGVNQANNSDPKISSCSDRIKAEFIQIQPNLCIDRVVPNPERGTATILLDASNDPKTEHEVILYDDLLVDNPKTDSHNQSTSFQIGSNNLPIRWERVRRVAYQLRFYDSQGGLAHHTNWVYEDVGISQGIKTSRAAVKMEVILPAALLLTLLVVLLLSAIPLVFLIRKRKRKQELESNMNSGCLSLKNPLSDTPLEFFQPTTTKRENFYVANASVVDSPCALLGRADAMSRHALIKIAPGMIHDSSESICSPQGSFQVIPNTPYKTNAVCLLGKTTDGRLLLSDRSISPVCTPVLRRGSVGNSPELNSFYKPSRMCASQNRTNDAHSEQVLMDSESRLMSSSSSHYSHALNTRETSHSPFQISPLFIYNKCYPTESKIQTHCVSHIRPCLSTVSGMSSGALFGSKPKTMTASGRQQLNSFGTEKSTFLSGFQSQTATLDSLQTDQQYSPYILTRFCHPGENAFRPAGRPICASQLMQRRELTEEVEVTKFSYDTGSLKMLHHLQPVVNGVAQPLLDNTQHYPFRTLHDNQCIKPNTIAATDSGSPTSSELEASQELTQMNVLQSRSKVNGINIFGNQAMGGKKDVVSEKHNNAVCSVPNHDDQKGTEEVTCRTPYDNELLREDEQLETTRRF</sequence>
<evidence type="ECO:0000256" key="3">
    <source>
        <dbReference type="ARBA" id="ARBA00023157"/>
    </source>
</evidence>
<feature type="region of interest" description="Disordered" evidence="6">
    <location>
        <begin position="560"/>
        <end position="585"/>
    </location>
</feature>
<evidence type="ECO:0000256" key="7">
    <source>
        <dbReference type="SAM" id="Phobius"/>
    </source>
</evidence>
<feature type="domain" description="Ig-like" evidence="9">
    <location>
        <begin position="184"/>
        <end position="262"/>
    </location>
</feature>
<dbReference type="InterPro" id="IPR007110">
    <property type="entry name" value="Ig-like_dom"/>
</dbReference>
<dbReference type="Proteomes" id="UP000230066">
    <property type="component" value="Unassembled WGS sequence"/>
</dbReference>
<accession>A0A4E0RJR8</accession>
<comment type="caution">
    <text evidence="10">The sequence shown here is derived from an EMBL/GenBank/DDBJ whole genome shotgun (WGS) entry which is preliminary data.</text>
</comment>
<dbReference type="InterPro" id="IPR051275">
    <property type="entry name" value="Cell_adhesion_signaling"/>
</dbReference>
<dbReference type="InterPro" id="IPR013162">
    <property type="entry name" value="CD80_C2-set"/>
</dbReference>
<proteinExistence type="predicted"/>
<feature type="transmembrane region" description="Helical" evidence="7">
    <location>
        <begin position="1273"/>
        <end position="1298"/>
    </location>
</feature>
<dbReference type="InterPro" id="IPR003599">
    <property type="entry name" value="Ig_sub"/>
</dbReference>
<evidence type="ECO:0000259" key="9">
    <source>
        <dbReference type="PROSITE" id="PS50835"/>
    </source>
</evidence>
<keyword evidence="4" id="KW-0325">Glycoprotein</keyword>